<dbReference type="GeneID" id="26009964"/>
<organism evidence="1 4">
    <name type="scientific">Halanaeroarchaeum sulfurireducens</name>
    <dbReference type="NCBI Taxonomy" id="1604004"/>
    <lineage>
        <taxon>Archaea</taxon>
        <taxon>Methanobacteriati</taxon>
        <taxon>Methanobacteriota</taxon>
        <taxon>Stenosarchaea group</taxon>
        <taxon>Halobacteria</taxon>
        <taxon>Halobacteriales</taxon>
        <taxon>Halobacteriaceae</taxon>
        <taxon>Halanaeroarchaeum</taxon>
    </lineage>
</organism>
<protein>
    <submittedName>
        <fullName evidence="1">Uncharacterized protein</fullName>
    </submittedName>
</protein>
<dbReference type="OrthoDB" id="214610at2157"/>
<reference evidence="1 4" key="1">
    <citation type="journal article" date="2015" name="ISME J.">
        <title>Elemental sulfur and acetate can support life of a novel strictly anaerobic haloarchaeon.</title>
        <authorList>
            <person name="Sorokin D.Y."/>
            <person name="Kublanov I.V."/>
            <person name="Gavrilov S.N."/>
            <person name="Rojo D."/>
            <person name="Roman P."/>
            <person name="Golyshin P.N."/>
            <person name="Slepak V.Z."/>
            <person name="Smedile F."/>
            <person name="Ferrer M."/>
            <person name="Messina E."/>
            <person name="La Cono V."/>
            <person name="Yakimov M.M."/>
        </authorList>
    </citation>
    <scope>NUCLEOTIDE SEQUENCE [LARGE SCALE GENOMIC DNA]</scope>
    <source>
        <strain evidence="1 4">HSR2</strain>
    </source>
</reference>
<dbReference type="STRING" id="1604004.HLASA_0599"/>
<dbReference type="PATRIC" id="fig|1604004.4.peg.631"/>
<gene>
    <name evidence="2" type="ORF">HLASA_0599</name>
    <name evidence="1" type="ORF">HLASF_0603</name>
</gene>
<dbReference type="EMBL" id="CP011564">
    <property type="protein sequence ID" value="ALG81500.1"/>
    <property type="molecule type" value="Genomic_DNA"/>
</dbReference>
<sequence>MHLDADELAGVVDLFGLLARDDLLDAVRELAFRRDEPYDADETDADIDDAVAAFVLLEFEYEGRPMLVAGPTAFPTLPDGAEDIPHILDVEPREVDRSVLASPIRDRLTRAASQVTDPDRARELIDVTYDAETWIDVDLSDVRDRLAGVADDNPG</sequence>
<dbReference type="Proteomes" id="UP000069906">
    <property type="component" value="Chromosome"/>
</dbReference>
<dbReference type="Proteomes" id="UP000060390">
    <property type="component" value="Chromosome"/>
</dbReference>
<name>A0A0F7PBS6_9EURY</name>
<dbReference type="KEGG" id="hsu:HLASF_0603"/>
<proteinExistence type="predicted"/>
<dbReference type="HOGENOM" id="CLU_1691505_0_0_2"/>
<keyword evidence="4" id="KW-1185">Reference proteome</keyword>
<evidence type="ECO:0000313" key="4">
    <source>
        <dbReference type="Proteomes" id="UP000069906"/>
    </source>
</evidence>
<dbReference type="KEGG" id="hsf:HLASA_0599"/>
<evidence type="ECO:0000313" key="1">
    <source>
        <dbReference type="EMBL" id="AKH97099.1"/>
    </source>
</evidence>
<reference evidence="3" key="2">
    <citation type="submission" date="2015-05" db="EMBL/GenBank/DDBJ databases">
        <title>Complete genome sequence of Halanaeroarchaeum sulfurireducens type strain M27-SA2, a sulfate-reducer haloarchaeon from marine anoxic lake Medee.</title>
        <authorList>
            <person name="Messina E."/>
            <person name="Kublanov I.V."/>
            <person name="Toshchakov S."/>
            <person name="Arcadi E."/>
            <person name="La Spada G."/>
            <person name="La Cono V."/>
            <person name="Yakimov M.M."/>
        </authorList>
    </citation>
    <scope>NUCLEOTIDE SEQUENCE [LARGE SCALE GENOMIC DNA]</scope>
    <source>
        <strain evidence="3">M27-SA2</strain>
    </source>
</reference>
<reference evidence="2 3" key="3">
    <citation type="journal article" date="2016" name="Stand. Genomic Sci.">
        <title>Complete genome sequence of 'Halanaeroarchaeum sulfurireducens' M27-SA2, a sulfur-reducing and acetate-oxidizing haloarchaeon from the deep-sea hypersaline anoxic lake Medee.</title>
        <authorList>
            <person name="Messina E."/>
            <person name="Sorokin D.Y."/>
            <person name="Kublanov I.V."/>
            <person name="Toshchakov S."/>
            <person name="Lopatina A."/>
            <person name="Arcadi E."/>
            <person name="Smedile F."/>
            <person name="La Spada G."/>
            <person name="La Cono V."/>
            <person name="Yakimov M.M."/>
        </authorList>
    </citation>
    <scope>NUCLEOTIDE SEQUENCE [LARGE SCALE GENOMIC DNA]</scope>
    <source>
        <strain evidence="2 3">M27-SA2</strain>
    </source>
</reference>
<dbReference type="Pfam" id="PF23421">
    <property type="entry name" value="DUF7109"/>
    <property type="match status" value="1"/>
</dbReference>
<dbReference type="InterPro" id="IPR055533">
    <property type="entry name" value="DUF7109"/>
</dbReference>
<dbReference type="RefSeq" id="WP_050047899.1">
    <property type="nucleotide sequence ID" value="NZ_CP008874.1"/>
</dbReference>
<dbReference type="AlphaFoldDB" id="A0A0F7PBS6"/>
<evidence type="ECO:0000313" key="2">
    <source>
        <dbReference type="EMBL" id="ALG81500.1"/>
    </source>
</evidence>
<accession>A0A0F7PBS6</accession>
<dbReference type="EMBL" id="CP008874">
    <property type="protein sequence ID" value="AKH97099.1"/>
    <property type="molecule type" value="Genomic_DNA"/>
</dbReference>
<evidence type="ECO:0000313" key="3">
    <source>
        <dbReference type="Proteomes" id="UP000060390"/>
    </source>
</evidence>